<dbReference type="AlphaFoldDB" id="A0A6J4NKF0"/>
<sequence>VPPADLGRDHGHEFPPSETQPLVAHFSPALLREFWLGFGGREAEQAI</sequence>
<name>A0A6J4NKF0_9RHOB</name>
<proteinExistence type="predicted"/>
<accession>A0A6J4NKF0</accession>
<feature type="compositionally biased region" description="Basic and acidic residues" evidence="1">
    <location>
        <begin position="1"/>
        <end position="15"/>
    </location>
</feature>
<evidence type="ECO:0000256" key="1">
    <source>
        <dbReference type="SAM" id="MobiDB-lite"/>
    </source>
</evidence>
<dbReference type="EMBL" id="CADCUU010000038">
    <property type="protein sequence ID" value="CAA9387269.1"/>
    <property type="molecule type" value="Genomic_DNA"/>
</dbReference>
<reference evidence="2" key="1">
    <citation type="submission" date="2020-02" db="EMBL/GenBank/DDBJ databases">
        <authorList>
            <person name="Meier V. D."/>
        </authorList>
    </citation>
    <scope>NUCLEOTIDE SEQUENCE</scope>
    <source>
        <strain evidence="2">AVDCRST_MAG15</strain>
    </source>
</reference>
<organism evidence="2">
    <name type="scientific">uncultured Rubellimicrobium sp</name>
    <dbReference type="NCBI Taxonomy" id="543078"/>
    <lineage>
        <taxon>Bacteria</taxon>
        <taxon>Pseudomonadati</taxon>
        <taxon>Pseudomonadota</taxon>
        <taxon>Alphaproteobacteria</taxon>
        <taxon>Rhodobacterales</taxon>
        <taxon>Roseobacteraceae</taxon>
        <taxon>Rubellimicrobium</taxon>
        <taxon>environmental samples</taxon>
    </lineage>
</organism>
<protein>
    <submittedName>
        <fullName evidence="2">Uncharacterized protein</fullName>
    </submittedName>
</protein>
<feature type="non-terminal residue" evidence="2">
    <location>
        <position position="1"/>
    </location>
</feature>
<feature type="non-terminal residue" evidence="2">
    <location>
        <position position="47"/>
    </location>
</feature>
<evidence type="ECO:0000313" key="2">
    <source>
        <dbReference type="EMBL" id="CAA9387269.1"/>
    </source>
</evidence>
<gene>
    <name evidence="2" type="ORF">AVDCRST_MAG15-360</name>
</gene>
<feature type="region of interest" description="Disordered" evidence="1">
    <location>
        <begin position="1"/>
        <end position="20"/>
    </location>
</feature>